<name>A0A6C0HFW6_9ZZZZ</name>
<accession>A0A6C0HFW6</accession>
<dbReference type="EMBL" id="MN739949">
    <property type="protein sequence ID" value="QHT79492.1"/>
    <property type="molecule type" value="Genomic_DNA"/>
</dbReference>
<reference evidence="1" key="1">
    <citation type="journal article" date="2020" name="Nature">
        <title>Giant virus diversity and host interactions through global metagenomics.</title>
        <authorList>
            <person name="Schulz F."/>
            <person name="Roux S."/>
            <person name="Paez-Espino D."/>
            <person name="Jungbluth S."/>
            <person name="Walsh D.A."/>
            <person name="Denef V.J."/>
            <person name="McMahon K.D."/>
            <person name="Konstantinidis K.T."/>
            <person name="Eloe-Fadrosh E.A."/>
            <person name="Kyrpides N.C."/>
            <person name="Woyke T."/>
        </authorList>
    </citation>
    <scope>NUCLEOTIDE SEQUENCE</scope>
    <source>
        <strain evidence="1">GVMAG-M-3300023184-101</strain>
    </source>
</reference>
<evidence type="ECO:0000313" key="1">
    <source>
        <dbReference type="EMBL" id="QHT79492.1"/>
    </source>
</evidence>
<sequence length="77" mass="8922">MESELAKQVLTNGLKIHEIPIELRTEKICINAMKWAIESQNITNTTAEGRQAIMYDIMNCFPKEILLFSFVRTHLLK</sequence>
<organism evidence="1">
    <name type="scientific">viral metagenome</name>
    <dbReference type="NCBI Taxonomy" id="1070528"/>
    <lineage>
        <taxon>unclassified sequences</taxon>
        <taxon>metagenomes</taxon>
        <taxon>organismal metagenomes</taxon>
    </lineage>
</organism>
<proteinExistence type="predicted"/>
<protein>
    <submittedName>
        <fullName evidence="1">Uncharacterized protein</fullName>
    </submittedName>
</protein>
<dbReference type="AlphaFoldDB" id="A0A6C0HFW6"/>